<dbReference type="InterPro" id="IPR005572">
    <property type="entry name" value="Anti-sigma_E_RseA_N"/>
</dbReference>
<gene>
    <name evidence="11" type="ORF">NJR55_08415</name>
</gene>
<keyword evidence="4" id="KW-0812">Transmembrane</keyword>
<feature type="region of interest" description="Disordered" evidence="8">
    <location>
        <begin position="118"/>
        <end position="143"/>
    </location>
</feature>
<evidence type="ECO:0000256" key="1">
    <source>
        <dbReference type="ARBA" id="ARBA00004162"/>
    </source>
</evidence>
<dbReference type="InterPro" id="IPR036147">
    <property type="entry name" value="Anti-sigma_E_RseA_N_sf"/>
</dbReference>
<evidence type="ECO:0000256" key="7">
    <source>
        <dbReference type="PIRNR" id="PIRNR016938"/>
    </source>
</evidence>
<feature type="domain" description="Anti sigma-E protein RseA N-terminal" evidence="9">
    <location>
        <begin position="6"/>
        <end position="78"/>
    </location>
</feature>
<evidence type="ECO:0000256" key="5">
    <source>
        <dbReference type="ARBA" id="ARBA00022989"/>
    </source>
</evidence>
<comment type="subcellular location">
    <subcellularLocation>
        <location evidence="7">Cell inner membrane</location>
    </subcellularLocation>
    <subcellularLocation>
        <location evidence="1">Cell membrane</location>
        <topology evidence="1">Single-pass membrane protein</topology>
    </subcellularLocation>
</comment>
<dbReference type="Gene3D" id="1.10.10.880">
    <property type="entry name" value="Anti sigma-E protein RseA, N-terminal domain"/>
    <property type="match status" value="1"/>
</dbReference>
<dbReference type="PANTHER" id="PTHR38104">
    <property type="match status" value="1"/>
</dbReference>
<name>A0A9X2FUT3_9GAMM</name>
<dbReference type="SUPFAM" id="SSF89069">
    <property type="entry name" value="N-terminal, cytoplasmic domain of anti-sigmaE factor RseA"/>
    <property type="match status" value="1"/>
</dbReference>
<evidence type="ECO:0000313" key="11">
    <source>
        <dbReference type="EMBL" id="MCP1339619.1"/>
    </source>
</evidence>
<evidence type="ECO:0000259" key="9">
    <source>
        <dbReference type="Pfam" id="PF03872"/>
    </source>
</evidence>
<dbReference type="GO" id="GO:0005886">
    <property type="term" value="C:plasma membrane"/>
    <property type="evidence" value="ECO:0007669"/>
    <property type="project" value="UniProtKB-SubCell"/>
</dbReference>
<dbReference type="CDD" id="cd16328">
    <property type="entry name" value="RseA_N"/>
    <property type="match status" value="1"/>
</dbReference>
<evidence type="ECO:0000256" key="8">
    <source>
        <dbReference type="SAM" id="MobiDB-lite"/>
    </source>
</evidence>
<protein>
    <recommendedName>
        <fullName evidence="7">Anti-sigma-E factor RseA</fullName>
    </recommendedName>
    <alternativeName>
        <fullName evidence="7">Regulator of SigE</fullName>
    </alternativeName>
    <alternativeName>
        <fullName evidence="7">Sigma-E anti-sigma factor RseA</fullName>
    </alternativeName>
    <alternativeName>
        <fullName evidence="7">Sigma-E factor negative regulatory protein</fullName>
    </alternativeName>
</protein>
<dbReference type="AlphaFoldDB" id="A0A9X2FUT3"/>
<feature type="region of interest" description="Disordered" evidence="8">
    <location>
        <begin position="176"/>
        <end position="196"/>
    </location>
</feature>
<dbReference type="InterPro" id="IPR026279">
    <property type="entry name" value="RseA"/>
</dbReference>
<evidence type="ECO:0000256" key="4">
    <source>
        <dbReference type="ARBA" id="ARBA00022692"/>
    </source>
</evidence>
<comment type="subunit">
    <text evidence="7">Interacts 1:1 with ECF RNA polymerase sigma-E (RpoE); this inhibits the interaction of sigma-E with the RNA polymerase catalytic core and leads to a decreased expression of sigma-E-regulated genes. Interacts with RseB.</text>
</comment>
<comment type="similarity">
    <text evidence="2 7">Belongs to the RseA family.</text>
</comment>
<evidence type="ECO:0000256" key="3">
    <source>
        <dbReference type="ARBA" id="ARBA00022475"/>
    </source>
</evidence>
<reference evidence="11" key="1">
    <citation type="submission" date="2022-06" db="EMBL/GenBank/DDBJ databases">
        <title>Idiomarina rhizosphaerae M1R2S28.</title>
        <authorList>
            <person name="Sun J.-Q."/>
            <person name="Li L.-F."/>
        </authorList>
    </citation>
    <scope>NUCLEOTIDE SEQUENCE</scope>
    <source>
        <strain evidence="11">M1R2S28</strain>
    </source>
</reference>
<dbReference type="InterPro" id="IPR052383">
    <property type="entry name" value="Anti-sigma-E_RseA-like"/>
</dbReference>
<feature type="compositionally biased region" description="Polar residues" evidence="8">
    <location>
        <begin position="118"/>
        <end position="132"/>
    </location>
</feature>
<evidence type="ECO:0000256" key="2">
    <source>
        <dbReference type="ARBA" id="ARBA00005837"/>
    </source>
</evidence>
<feature type="domain" description="Anti sigma-E protein RseA C-terminal" evidence="10">
    <location>
        <begin position="127"/>
        <end position="175"/>
    </location>
</feature>
<dbReference type="Pfam" id="PF03873">
    <property type="entry name" value="RseA_C"/>
    <property type="match status" value="1"/>
</dbReference>
<dbReference type="EMBL" id="JAMZDE010000007">
    <property type="protein sequence ID" value="MCP1339619.1"/>
    <property type="molecule type" value="Genomic_DNA"/>
</dbReference>
<dbReference type="Proteomes" id="UP001139474">
    <property type="component" value="Unassembled WGS sequence"/>
</dbReference>
<dbReference type="GO" id="GO:0016989">
    <property type="term" value="F:sigma factor antagonist activity"/>
    <property type="evidence" value="ECO:0007669"/>
    <property type="project" value="InterPro"/>
</dbReference>
<keyword evidence="3 7" id="KW-1003">Cell membrane</keyword>
<evidence type="ECO:0000259" key="10">
    <source>
        <dbReference type="Pfam" id="PF03873"/>
    </source>
</evidence>
<keyword evidence="7" id="KW-0997">Cell inner membrane</keyword>
<dbReference type="Pfam" id="PF03872">
    <property type="entry name" value="RseA_N"/>
    <property type="match status" value="1"/>
</dbReference>
<keyword evidence="12" id="KW-1185">Reference proteome</keyword>
<dbReference type="InterPro" id="IPR005573">
    <property type="entry name" value="Anti-sigma_E_RseA_C"/>
</dbReference>
<proteinExistence type="inferred from homology"/>
<dbReference type="PIRSF" id="PIRSF016938">
    <property type="entry name" value="RseA"/>
    <property type="match status" value="1"/>
</dbReference>
<accession>A0A9X2FUT3</accession>
<comment type="caution">
    <text evidence="11">The sequence shown here is derived from an EMBL/GenBank/DDBJ whole genome shotgun (WGS) entry which is preliminary data.</text>
</comment>
<evidence type="ECO:0000256" key="6">
    <source>
        <dbReference type="ARBA" id="ARBA00023136"/>
    </source>
</evidence>
<evidence type="ECO:0000313" key="12">
    <source>
        <dbReference type="Proteomes" id="UP001139474"/>
    </source>
</evidence>
<keyword evidence="6 7" id="KW-0472">Membrane</keyword>
<keyword evidence="5" id="KW-1133">Transmembrane helix</keyword>
<dbReference type="RefSeq" id="WP_253619555.1">
    <property type="nucleotide sequence ID" value="NZ_JAMZDE010000007.1"/>
</dbReference>
<sequence length="196" mass="21771">MSRNKSESTSALFDEQIINADEIEALLKDEQAQQEWHRYSVIRAALKGDLNSDISLDISERVRVSVSQESNNVVKPGFGGSKSQNKAASRWFQPFAKVAVAASVAVVAVMTVQTYQQPVTPDGSSAEPTLLTSPIGGGREPVSLNRVEPMSQISDQQRRRQVQSYLIDHQQQLMLQQKAEQTEKDEQSEQELNKGN</sequence>
<comment type="function">
    <text evidence="7">An anti-sigma factor for extracytoplasmic function (ECF) sigma factor sigma-E (RpoE). ECF sigma factors are held in an inactive form by an anti-sigma factor until released by regulated intramembrane proteolysis (RIP). RIP occurs when an extracytoplasmic signal triggers a concerted proteolytic cascade to transmit information and elicit cellular responses. The membrane-spanning regulatory substrate protein is first cut periplasmically (site-1 protease, S1P, DegS), then within the membrane itself (site-2 protease, S2P, RseP), while cytoplasmic proteases finish degrading the anti-sigma factor, liberating sigma-E.</text>
</comment>
<organism evidence="11 12">
    <name type="scientific">Idiomarina rhizosphaerae</name>
    <dbReference type="NCBI Taxonomy" id="2961572"/>
    <lineage>
        <taxon>Bacteria</taxon>
        <taxon>Pseudomonadati</taxon>
        <taxon>Pseudomonadota</taxon>
        <taxon>Gammaproteobacteria</taxon>
        <taxon>Alteromonadales</taxon>
        <taxon>Idiomarinaceae</taxon>
        <taxon>Idiomarina</taxon>
    </lineage>
</organism>
<dbReference type="PANTHER" id="PTHR38104:SF1">
    <property type="entry name" value="ANTI-SIGMA-E FACTOR RSEA"/>
    <property type="match status" value="1"/>
</dbReference>